<reference evidence="2 3" key="1">
    <citation type="submission" date="2016-12" db="EMBL/GenBank/DDBJ databases">
        <title>The draft genome sequence of Actinophytocola xinjiangensis.</title>
        <authorList>
            <person name="Wang W."/>
            <person name="Yuan L."/>
        </authorList>
    </citation>
    <scope>NUCLEOTIDE SEQUENCE [LARGE SCALE GENOMIC DNA]</scope>
    <source>
        <strain evidence="2 3">CGMCC 4.4663</strain>
    </source>
</reference>
<sequence>MPFRDAVWRKSSFSNETECVEVARDRRVVGLRDSKNPGGGRLTVPAAAFQALRQAFVR</sequence>
<dbReference type="Pfam" id="PF04149">
    <property type="entry name" value="DUF397"/>
    <property type="match status" value="1"/>
</dbReference>
<dbReference type="Proteomes" id="UP000185696">
    <property type="component" value="Unassembled WGS sequence"/>
</dbReference>
<keyword evidence="3" id="KW-1185">Reference proteome</keyword>
<dbReference type="AlphaFoldDB" id="A0A7Z0WD23"/>
<gene>
    <name evidence="2" type="ORF">BLA60_40280</name>
</gene>
<name>A0A7Z0WD23_9PSEU</name>
<dbReference type="InterPro" id="IPR007278">
    <property type="entry name" value="DUF397"/>
</dbReference>
<evidence type="ECO:0000313" key="2">
    <source>
        <dbReference type="EMBL" id="OLF04531.1"/>
    </source>
</evidence>
<feature type="domain" description="DUF397" evidence="1">
    <location>
        <begin position="6"/>
        <end position="53"/>
    </location>
</feature>
<dbReference type="RefSeq" id="WP_075138372.1">
    <property type="nucleotide sequence ID" value="NZ_MSIF01000042.1"/>
</dbReference>
<accession>A0A7Z0WD23</accession>
<evidence type="ECO:0000259" key="1">
    <source>
        <dbReference type="Pfam" id="PF04149"/>
    </source>
</evidence>
<dbReference type="EMBL" id="MSIF01000042">
    <property type="protein sequence ID" value="OLF04531.1"/>
    <property type="molecule type" value="Genomic_DNA"/>
</dbReference>
<protein>
    <recommendedName>
        <fullName evidence="1">DUF397 domain-containing protein</fullName>
    </recommendedName>
</protein>
<evidence type="ECO:0000313" key="3">
    <source>
        <dbReference type="Proteomes" id="UP000185696"/>
    </source>
</evidence>
<dbReference type="OrthoDB" id="3430276at2"/>
<comment type="caution">
    <text evidence="2">The sequence shown here is derived from an EMBL/GenBank/DDBJ whole genome shotgun (WGS) entry which is preliminary data.</text>
</comment>
<organism evidence="2 3">
    <name type="scientific">Actinophytocola xinjiangensis</name>
    <dbReference type="NCBI Taxonomy" id="485602"/>
    <lineage>
        <taxon>Bacteria</taxon>
        <taxon>Bacillati</taxon>
        <taxon>Actinomycetota</taxon>
        <taxon>Actinomycetes</taxon>
        <taxon>Pseudonocardiales</taxon>
        <taxon>Pseudonocardiaceae</taxon>
    </lineage>
</organism>
<proteinExistence type="predicted"/>